<dbReference type="STRING" id="6526.A0A2C9JUC5"/>
<feature type="compositionally biased region" description="Polar residues" evidence="7">
    <location>
        <begin position="584"/>
        <end position="593"/>
    </location>
</feature>
<dbReference type="PROSITE" id="PS00027">
    <property type="entry name" value="HOMEOBOX_1"/>
    <property type="match status" value="1"/>
</dbReference>
<evidence type="ECO:0000313" key="9">
    <source>
        <dbReference type="EnsemblMetazoa" id="BGLB008193-PB"/>
    </source>
</evidence>
<keyword evidence="3 5" id="KW-0371">Homeobox</keyword>
<dbReference type="SMART" id="SM00389">
    <property type="entry name" value="HOX"/>
    <property type="match status" value="1"/>
</dbReference>
<dbReference type="KEGG" id="bgt:106068617"/>
<accession>A0A2C9JUC5</accession>
<protein>
    <recommendedName>
        <fullName evidence="8">Homeobox domain-containing protein</fullName>
    </recommendedName>
</protein>
<evidence type="ECO:0000256" key="5">
    <source>
        <dbReference type="PROSITE-ProRule" id="PRU00108"/>
    </source>
</evidence>
<dbReference type="InterPro" id="IPR017970">
    <property type="entry name" value="Homeobox_CS"/>
</dbReference>
<dbReference type="VEuPathDB" id="VectorBase:BGLAX_036037"/>
<dbReference type="RefSeq" id="XP_013083505.2">
    <property type="nucleotide sequence ID" value="XM_013228051.2"/>
</dbReference>
<sequence length="883" mass="96820">MYSGQSTCHLPTPFSIDALMGSGSVYTTRPAHIYDSYRDSILLKYINEASRSSLNQGDGLPSMSPPSQSLPPSILPRSPESVAPNTIAHHPSHELSSSRLPMLHPHLPNPGFDIFSRYGLNMLHPLAPPHCQRLQANQNQQKHSSAPGYVTATHRSFPYATAESLLASPLAYPAFIRTFPQPVPYLEFSRGLEELNHKQRKRSDSPEPCGDERAIWKRLKSNGDSNVNSDKSKTSSNQSPRSTPSSPESSVSRSPRGQILQSNDVSSAAPHESTPSVDASDKSFSETDESSLLTTPPSEHSPKQSEGNLKAEREYKSPACNSDSEESTGNDHEMDERQDNVADDRGSSHRSADDNNTTDTVTDGFCYSQEMDLGATDVTNRLLKFEGHDASEGQTSTPSNRTVRLEHASEDHAISKDTATSCNVTHSRGAHRKSSDHTTSEHAREGYYASDPTLTKTLQEQGNISSFCPGSTNKEASIKSQMSHEHYSSYNAVPKNDIQSCNSCIDLSTKKDPACPNFEFSYSLTNEPRVQLNHLAPSESLTNVDANKEVNINKTMHVLSSSSRNPELSQPSNDYSDRAMALSKSPSSHTSTPFLSHPAFAKTISPDHAFQGVHGVPLPVRHPVFQTSFPGRILSEPDSPRGHFWWPSTSNRELPTHQGAHRLSYFSTSSAYNSQNFHDLTFGGNVIGDKRLANNEDRNDTLNNSGGSVSEKLVTNQIQHQGHSSPTQTALNPFSSTQLSPRPATTLTSPKSHLKTAAVANDQCSEDDDAEDDGSGGGKSRRRRTAFTSDQLLELEKEFHSKKYLSLTERSAIAAQLRLSEVQVKIWFQNRRAKWKRVKAGGVHSRIAGQGSGLGQPQTGQQKTKIVVPIPVHVNRIAIRGQH</sequence>
<keyword evidence="4 5" id="KW-0539">Nucleus</keyword>
<feature type="compositionally biased region" description="Polar residues" evidence="7">
    <location>
        <begin position="558"/>
        <end position="574"/>
    </location>
</feature>
<dbReference type="SUPFAM" id="SSF46689">
    <property type="entry name" value="Homeodomain-like"/>
    <property type="match status" value="1"/>
</dbReference>
<dbReference type="OrthoDB" id="6159439at2759"/>
<feature type="region of interest" description="Disordered" evidence="7">
    <location>
        <begin position="558"/>
        <end position="593"/>
    </location>
</feature>
<dbReference type="Pfam" id="PF00046">
    <property type="entry name" value="Homeodomain"/>
    <property type="match status" value="1"/>
</dbReference>
<dbReference type="PANTHER" id="PTHR24334">
    <property type="entry name" value="HOMEOBOX PROTEIN GBX"/>
    <property type="match status" value="1"/>
</dbReference>
<feature type="region of interest" description="Disordered" evidence="7">
    <location>
        <begin position="54"/>
        <end position="99"/>
    </location>
</feature>
<dbReference type="GO" id="GO:0000977">
    <property type="term" value="F:RNA polymerase II transcription regulatory region sequence-specific DNA binding"/>
    <property type="evidence" value="ECO:0007669"/>
    <property type="project" value="TreeGrafter"/>
</dbReference>
<name>A0A2C9JUC5_BIOGL</name>
<dbReference type="AlphaFoldDB" id="A0A2C9JUC5"/>
<dbReference type="PANTHER" id="PTHR24334:SF0">
    <property type="entry name" value="HOMEOBOX PROTEIN UNPLUGGED"/>
    <property type="match status" value="1"/>
</dbReference>
<dbReference type="CDD" id="cd00086">
    <property type="entry name" value="homeodomain"/>
    <property type="match status" value="1"/>
</dbReference>
<feature type="region of interest" description="Disordered" evidence="7">
    <location>
        <begin position="423"/>
        <end position="445"/>
    </location>
</feature>
<dbReference type="GO" id="GO:0005634">
    <property type="term" value="C:nucleus"/>
    <property type="evidence" value="ECO:0007669"/>
    <property type="project" value="UniProtKB-SubCell"/>
</dbReference>
<feature type="domain" description="Homeobox" evidence="8">
    <location>
        <begin position="778"/>
        <end position="838"/>
    </location>
</feature>
<evidence type="ECO:0000256" key="3">
    <source>
        <dbReference type="ARBA" id="ARBA00023155"/>
    </source>
</evidence>
<comment type="subcellular location">
    <subcellularLocation>
        <location evidence="1 5 6">Nucleus</location>
    </subcellularLocation>
</comment>
<evidence type="ECO:0000256" key="7">
    <source>
        <dbReference type="SAM" id="MobiDB-lite"/>
    </source>
</evidence>
<gene>
    <name evidence="9" type="primary">106068617</name>
</gene>
<dbReference type="GO" id="GO:0000981">
    <property type="term" value="F:DNA-binding transcription factor activity, RNA polymerase II-specific"/>
    <property type="evidence" value="ECO:0007669"/>
    <property type="project" value="InterPro"/>
</dbReference>
<dbReference type="GO" id="GO:0051960">
    <property type="term" value="P:regulation of nervous system development"/>
    <property type="evidence" value="ECO:0007669"/>
    <property type="project" value="TreeGrafter"/>
</dbReference>
<evidence type="ECO:0000256" key="2">
    <source>
        <dbReference type="ARBA" id="ARBA00023125"/>
    </source>
</evidence>
<dbReference type="InterPro" id="IPR042982">
    <property type="entry name" value="GBX-1/2"/>
</dbReference>
<dbReference type="VEuPathDB" id="VectorBase:BGLB008193"/>
<proteinExistence type="predicted"/>
<feature type="compositionally biased region" description="Low complexity" evidence="7">
    <location>
        <begin position="60"/>
        <end position="81"/>
    </location>
</feature>
<feature type="DNA-binding region" description="Homeobox" evidence="5">
    <location>
        <begin position="780"/>
        <end position="839"/>
    </location>
</feature>
<feature type="region of interest" description="Disordered" evidence="7">
    <location>
        <begin position="718"/>
        <end position="785"/>
    </location>
</feature>
<reference evidence="9" key="1">
    <citation type="submission" date="2020-05" db="UniProtKB">
        <authorList>
            <consortium name="EnsemblMetazoa"/>
        </authorList>
    </citation>
    <scope>IDENTIFICATION</scope>
    <source>
        <strain evidence="9">BB02</strain>
    </source>
</reference>
<dbReference type="Gene3D" id="1.10.10.60">
    <property type="entry name" value="Homeodomain-like"/>
    <property type="match status" value="1"/>
</dbReference>
<feature type="compositionally biased region" description="Acidic residues" evidence="7">
    <location>
        <begin position="764"/>
        <end position="774"/>
    </location>
</feature>
<organism evidence="9 10">
    <name type="scientific">Biomphalaria glabrata</name>
    <name type="common">Bloodfluke planorb</name>
    <name type="synonym">Freshwater snail</name>
    <dbReference type="NCBI Taxonomy" id="6526"/>
    <lineage>
        <taxon>Eukaryota</taxon>
        <taxon>Metazoa</taxon>
        <taxon>Spiralia</taxon>
        <taxon>Lophotrochozoa</taxon>
        <taxon>Mollusca</taxon>
        <taxon>Gastropoda</taxon>
        <taxon>Heterobranchia</taxon>
        <taxon>Euthyneura</taxon>
        <taxon>Panpulmonata</taxon>
        <taxon>Hygrophila</taxon>
        <taxon>Lymnaeoidea</taxon>
        <taxon>Planorbidae</taxon>
        <taxon>Biomphalaria</taxon>
    </lineage>
</organism>
<evidence type="ECO:0000256" key="4">
    <source>
        <dbReference type="ARBA" id="ARBA00023242"/>
    </source>
</evidence>
<evidence type="ECO:0000256" key="6">
    <source>
        <dbReference type="RuleBase" id="RU000682"/>
    </source>
</evidence>
<dbReference type="EnsemblMetazoa" id="BGLB008193-RB">
    <property type="protein sequence ID" value="BGLB008193-PB"/>
    <property type="gene ID" value="BGLB008193"/>
</dbReference>
<evidence type="ECO:0000256" key="1">
    <source>
        <dbReference type="ARBA" id="ARBA00004123"/>
    </source>
</evidence>
<evidence type="ECO:0000259" key="8">
    <source>
        <dbReference type="PROSITE" id="PS50071"/>
    </source>
</evidence>
<feature type="compositionally biased region" description="Basic and acidic residues" evidence="7">
    <location>
        <begin position="433"/>
        <end position="445"/>
    </location>
</feature>
<evidence type="ECO:0000313" key="10">
    <source>
        <dbReference type="Proteomes" id="UP000076420"/>
    </source>
</evidence>
<dbReference type="InterPro" id="IPR009057">
    <property type="entry name" value="Homeodomain-like_sf"/>
</dbReference>
<feature type="compositionally biased region" description="Basic and acidic residues" evidence="7">
    <location>
        <begin position="329"/>
        <end position="353"/>
    </location>
</feature>
<dbReference type="Proteomes" id="UP000076420">
    <property type="component" value="Unassembled WGS sequence"/>
</dbReference>
<feature type="compositionally biased region" description="Polar residues" evidence="7">
    <location>
        <begin position="718"/>
        <end position="751"/>
    </location>
</feature>
<dbReference type="InterPro" id="IPR001356">
    <property type="entry name" value="HD"/>
</dbReference>
<feature type="region of interest" description="Disordered" evidence="7">
    <location>
        <begin position="219"/>
        <end position="361"/>
    </location>
</feature>
<dbReference type="PROSITE" id="PS50071">
    <property type="entry name" value="HOMEOBOX_2"/>
    <property type="match status" value="1"/>
</dbReference>
<feature type="compositionally biased region" description="Low complexity" evidence="7">
    <location>
        <begin position="235"/>
        <end position="256"/>
    </location>
</feature>
<keyword evidence="2 5" id="KW-0238">DNA-binding</keyword>